<evidence type="ECO:0000256" key="3">
    <source>
        <dbReference type="ARBA" id="ARBA00023015"/>
    </source>
</evidence>
<sequence>MNWDEKEMLKLDNQLCFALYACSKEIIALYKPYLNSQGLTYTQYITLLVLWEEDGLNISELGNKLLLDSGTLTPLLKKLEKSQLVERVRDRDDERVVKVFLTDKGKMLQETFSDLPQKMFCNTGIRVEEAIKLKAMLNQLLGNIQKL</sequence>
<dbReference type="PROSITE" id="PS50995">
    <property type="entry name" value="HTH_MARR_2"/>
    <property type="match status" value="1"/>
</dbReference>
<dbReference type="SMART" id="SM00347">
    <property type="entry name" value="HTH_MARR"/>
    <property type="match status" value="1"/>
</dbReference>
<keyword evidence="8" id="KW-1185">Reference proteome</keyword>
<protein>
    <submittedName>
        <fullName evidence="7">DNA-binding transcriptional regulator, MarR family</fullName>
    </submittedName>
</protein>
<keyword evidence="2" id="KW-0963">Cytoplasm</keyword>
<dbReference type="STRING" id="1121419.SAMN05443529_102185"/>
<evidence type="ECO:0000259" key="6">
    <source>
        <dbReference type="PROSITE" id="PS50995"/>
    </source>
</evidence>
<dbReference type="PRINTS" id="PR00598">
    <property type="entry name" value="HTHMARR"/>
</dbReference>
<evidence type="ECO:0000313" key="7">
    <source>
        <dbReference type="EMBL" id="SDG33007.1"/>
    </source>
</evidence>
<proteinExistence type="predicted"/>
<reference evidence="8" key="1">
    <citation type="submission" date="2016-10" db="EMBL/GenBank/DDBJ databases">
        <authorList>
            <person name="Varghese N."/>
            <person name="Submissions S."/>
        </authorList>
    </citation>
    <scope>NUCLEOTIDE SEQUENCE [LARGE SCALE GENOMIC DNA]</scope>
    <source>
        <strain evidence="8">DSM 8344</strain>
    </source>
</reference>
<evidence type="ECO:0000256" key="5">
    <source>
        <dbReference type="ARBA" id="ARBA00023163"/>
    </source>
</evidence>
<keyword evidence="4 7" id="KW-0238">DNA-binding</keyword>
<dbReference type="InterPro" id="IPR055166">
    <property type="entry name" value="Transc_reg_Sar_Rot_HTH"/>
</dbReference>
<dbReference type="Proteomes" id="UP000198656">
    <property type="component" value="Unassembled WGS sequence"/>
</dbReference>
<dbReference type="PANTHER" id="PTHR33164:SF5">
    <property type="entry name" value="ORGANIC HYDROPEROXIDE RESISTANCE TRANSCRIPTIONAL REGULATOR"/>
    <property type="match status" value="1"/>
</dbReference>
<dbReference type="GO" id="GO:0006950">
    <property type="term" value="P:response to stress"/>
    <property type="evidence" value="ECO:0007669"/>
    <property type="project" value="TreeGrafter"/>
</dbReference>
<gene>
    <name evidence="7" type="ORF">SAMN05443529_102185</name>
</gene>
<evidence type="ECO:0000256" key="1">
    <source>
        <dbReference type="ARBA" id="ARBA00004496"/>
    </source>
</evidence>
<comment type="subcellular location">
    <subcellularLocation>
        <location evidence="1">Cytoplasm</location>
    </subcellularLocation>
</comment>
<dbReference type="EMBL" id="FNCP01000002">
    <property type="protein sequence ID" value="SDG33007.1"/>
    <property type="molecule type" value="Genomic_DNA"/>
</dbReference>
<accession>A0A1G7TCA0</accession>
<dbReference type="InterPro" id="IPR000835">
    <property type="entry name" value="HTH_MarR-typ"/>
</dbReference>
<dbReference type="Gene3D" id="1.10.10.10">
    <property type="entry name" value="Winged helix-like DNA-binding domain superfamily/Winged helix DNA-binding domain"/>
    <property type="match status" value="1"/>
</dbReference>
<keyword evidence="3" id="KW-0805">Transcription regulation</keyword>
<dbReference type="PANTHER" id="PTHR33164">
    <property type="entry name" value="TRANSCRIPTIONAL REGULATOR, MARR FAMILY"/>
    <property type="match status" value="1"/>
</dbReference>
<dbReference type="InterPro" id="IPR039422">
    <property type="entry name" value="MarR/SlyA-like"/>
</dbReference>
<dbReference type="InterPro" id="IPR036388">
    <property type="entry name" value="WH-like_DNA-bd_sf"/>
</dbReference>
<evidence type="ECO:0000313" key="8">
    <source>
        <dbReference type="Proteomes" id="UP000198656"/>
    </source>
</evidence>
<organism evidence="7 8">
    <name type="scientific">Desulfosporosinus hippei DSM 8344</name>
    <dbReference type="NCBI Taxonomy" id="1121419"/>
    <lineage>
        <taxon>Bacteria</taxon>
        <taxon>Bacillati</taxon>
        <taxon>Bacillota</taxon>
        <taxon>Clostridia</taxon>
        <taxon>Eubacteriales</taxon>
        <taxon>Desulfitobacteriaceae</taxon>
        <taxon>Desulfosporosinus</taxon>
    </lineage>
</organism>
<dbReference type="InterPro" id="IPR036390">
    <property type="entry name" value="WH_DNA-bd_sf"/>
</dbReference>
<dbReference type="Pfam" id="PF22381">
    <property type="entry name" value="Staph_reg_Sar_Rot"/>
    <property type="match status" value="1"/>
</dbReference>
<dbReference type="GO" id="GO:0003677">
    <property type="term" value="F:DNA binding"/>
    <property type="evidence" value="ECO:0007669"/>
    <property type="project" value="UniProtKB-KW"/>
</dbReference>
<evidence type="ECO:0000256" key="2">
    <source>
        <dbReference type="ARBA" id="ARBA00022490"/>
    </source>
</evidence>
<keyword evidence="5" id="KW-0804">Transcription</keyword>
<dbReference type="AlphaFoldDB" id="A0A1G7TCA0"/>
<dbReference type="GO" id="GO:0003700">
    <property type="term" value="F:DNA-binding transcription factor activity"/>
    <property type="evidence" value="ECO:0007669"/>
    <property type="project" value="InterPro"/>
</dbReference>
<name>A0A1G7TCA0_9FIRM</name>
<dbReference type="FunFam" id="1.10.10.10:FF:000163">
    <property type="entry name" value="MarR family transcriptional regulator"/>
    <property type="match status" value="1"/>
</dbReference>
<dbReference type="SUPFAM" id="SSF46785">
    <property type="entry name" value="Winged helix' DNA-binding domain"/>
    <property type="match status" value="1"/>
</dbReference>
<evidence type="ECO:0000256" key="4">
    <source>
        <dbReference type="ARBA" id="ARBA00023125"/>
    </source>
</evidence>
<dbReference type="GO" id="GO:0005737">
    <property type="term" value="C:cytoplasm"/>
    <property type="evidence" value="ECO:0007669"/>
    <property type="project" value="UniProtKB-SubCell"/>
</dbReference>
<feature type="domain" description="HTH marR-type" evidence="6">
    <location>
        <begin position="12"/>
        <end position="142"/>
    </location>
</feature>